<dbReference type="Proteomes" id="UP000799777">
    <property type="component" value="Unassembled WGS sequence"/>
</dbReference>
<gene>
    <name evidence="2" type="ORF">EK21DRAFT_86622</name>
</gene>
<keyword evidence="1" id="KW-0812">Transmembrane</keyword>
<feature type="transmembrane region" description="Helical" evidence="1">
    <location>
        <begin position="172"/>
        <end position="197"/>
    </location>
</feature>
<accession>A0A9P4LPI3</accession>
<dbReference type="AlphaFoldDB" id="A0A9P4LPI3"/>
<keyword evidence="1" id="KW-1133">Transmembrane helix</keyword>
<protein>
    <submittedName>
        <fullName evidence="2">Uncharacterized protein</fullName>
    </submittedName>
</protein>
<keyword evidence="3" id="KW-1185">Reference proteome</keyword>
<reference evidence="2" key="1">
    <citation type="journal article" date="2020" name="Stud. Mycol.">
        <title>101 Dothideomycetes genomes: a test case for predicting lifestyles and emergence of pathogens.</title>
        <authorList>
            <person name="Haridas S."/>
            <person name="Albert R."/>
            <person name="Binder M."/>
            <person name="Bloem J."/>
            <person name="Labutti K."/>
            <person name="Salamov A."/>
            <person name="Andreopoulos B."/>
            <person name="Baker S."/>
            <person name="Barry K."/>
            <person name="Bills G."/>
            <person name="Bluhm B."/>
            <person name="Cannon C."/>
            <person name="Castanera R."/>
            <person name="Culley D."/>
            <person name="Daum C."/>
            <person name="Ezra D."/>
            <person name="Gonzalez J."/>
            <person name="Henrissat B."/>
            <person name="Kuo A."/>
            <person name="Liang C."/>
            <person name="Lipzen A."/>
            <person name="Lutzoni F."/>
            <person name="Magnuson J."/>
            <person name="Mondo S."/>
            <person name="Nolan M."/>
            <person name="Ohm R."/>
            <person name="Pangilinan J."/>
            <person name="Park H.-J."/>
            <person name="Ramirez L."/>
            <person name="Alfaro M."/>
            <person name="Sun H."/>
            <person name="Tritt A."/>
            <person name="Yoshinaga Y."/>
            <person name="Zwiers L.-H."/>
            <person name="Turgeon B."/>
            <person name="Goodwin S."/>
            <person name="Spatafora J."/>
            <person name="Crous P."/>
            <person name="Grigoriev I."/>
        </authorList>
    </citation>
    <scope>NUCLEOTIDE SEQUENCE</scope>
    <source>
        <strain evidence="2">CBS 110217</strain>
    </source>
</reference>
<organism evidence="2 3">
    <name type="scientific">Setomelanomma holmii</name>
    <dbReference type="NCBI Taxonomy" id="210430"/>
    <lineage>
        <taxon>Eukaryota</taxon>
        <taxon>Fungi</taxon>
        <taxon>Dikarya</taxon>
        <taxon>Ascomycota</taxon>
        <taxon>Pezizomycotina</taxon>
        <taxon>Dothideomycetes</taxon>
        <taxon>Pleosporomycetidae</taxon>
        <taxon>Pleosporales</taxon>
        <taxon>Pleosporineae</taxon>
        <taxon>Phaeosphaeriaceae</taxon>
        <taxon>Setomelanomma</taxon>
    </lineage>
</organism>
<comment type="caution">
    <text evidence="2">The sequence shown here is derived from an EMBL/GenBank/DDBJ whole genome shotgun (WGS) entry which is preliminary data.</text>
</comment>
<keyword evidence="1" id="KW-0472">Membrane</keyword>
<proteinExistence type="predicted"/>
<sequence>MDYILNIIACKESIWFCGPCGNDKHCTSYTEVVLSIELNEAMTKLSEVFNVHNGTEDFKELSNVYALVALSAYMTSIPGSIQHRQAPAALQVARYLETIVQYYLGPEQWKIELEYWFIMALASLQFALFNTIGKSSGVNASEANIQWDGSALKQLCGRVKFHSPNHTTLSTVGLITMLCGVVLLTLLTFLDVVLGWLSPP</sequence>
<evidence type="ECO:0000313" key="2">
    <source>
        <dbReference type="EMBL" id="KAF2033198.1"/>
    </source>
</evidence>
<dbReference type="OrthoDB" id="3540210at2759"/>
<evidence type="ECO:0000256" key="1">
    <source>
        <dbReference type="SAM" id="Phobius"/>
    </source>
</evidence>
<name>A0A9P4LPI3_9PLEO</name>
<evidence type="ECO:0000313" key="3">
    <source>
        <dbReference type="Proteomes" id="UP000799777"/>
    </source>
</evidence>
<dbReference type="EMBL" id="ML978168">
    <property type="protein sequence ID" value="KAF2033198.1"/>
    <property type="molecule type" value="Genomic_DNA"/>
</dbReference>